<evidence type="ECO:0000313" key="3">
    <source>
        <dbReference type="Proteomes" id="UP001183202"/>
    </source>
</evidence>
<evidence type="ECO:0000256" key="1">
    <source>
        <dbReference type="SAM" id="MobiDB-lite"/>
    </source>
</evidence>
<name>A0ABU2NDP0_9PSEU</name>
<comment type="caution">
    <text evidence="2">The sequence shown here is derived from an EMBL/GenBank/DDBJ whole genome shotgun (WGS) entry which is preliminary data.</text>
</comment>
<protein>
    <submittedName>
        <fullName evidence="2">Uncharacterized protein</fullName>
    </submittedName>
</protein>
<dbReference type="EMBL" id="JAVREJ010000016">
    <property type="protein sequence ID" value="MDT0352065.1"/>
    <property type="molecule type" value="Genomic_DNA"/>
</dbReference>
<gene>
    <name evidence="2" type="ORF">RM445_21275</name>
</gene>
<keyword evidence="3" id="KW-1185">Reference proteome</keyword>
<sequence length="195" mass="20573">MVAVSETGLVLPVDIPRPTDGESADEGRRVVAIAVSPMELLRPGSDLLNVVRDAGYVDLLLVCEDEPVSDPSPVCVLGGGSLTTSADDDLDDSDDDMDDVDDVRAAVAQLGIDELHVHRLGLRLPLGGAVDGDLVAALSELVGFDPEPGVQCLAPVPLPSDPARAAVERAVWQIAQVYSLPVQRYRCLELSVVDD</sequence>
<accession>A0ABU2NDP0</accession>
<dbReference type="RefSeq" id="WP_311558572.1">
    <property type="nucleotide sequence ID" value="NZ_JAVREJ010000016.1"/>
</dbReference>
<organism evidence="2 3">
    <name type="scientific">Pseudonocardia charpentierae</name>
    <dbReference type="NCBI Taxonomy" id="3075545"/>
    <lineage>
        <taxon>Bacteria</taxon>
        <taxon>Bacillati</taxon>
        <taxon>Actinomycetota</taxon>
        <taxon>Actinomycetes</taxon>
        <taxon>Pseudonocardiales</taxon>
        <taxon>Pseudonocardiaceae</taxon>
        <taxon>Pseudonocardia</taxon>
    </lineage>
</organism>
<dbReference type="Proteomes" id="UP001183202">
    <property type="component" value="Unassembled WGS sequence"/>
</dbReference>
<proteinExistence type="predicted"/>
<reference evidence="3" key="1">
    <citation type="submission" date="2023-07" db="EMBL/GenBank/DDBJ databases">
        <title>30 novel species of actinomycetes from the DSMZ collection.</title>
        <authorList>
            <person name="Nouioui I."/>
        </authorList>
    </citation>
    <scope>NUCLEOTIDE SEQUENCE [LARGE SCALE GENOMIC DNA]</scope>
    <source>
        <strain evidence="3">DSM 45834</strain>
    </source>
</reference>
<evidence type="ECO:0000313" key="2">
    <source>
        <dbReference type="EMBL" id="MDT0352065.1"/>
    </source>
</evidence>
<feature type="region of interest" description="Disordered" evidence="1">
    <location>
        <begin position="74"/>
        <end position="94"/>
    </location>
</feature>